<comment type="function">
    <text evidence="11">Component of the F(0) channel, it forms part of the peripheral stalk, linking F(1) to F(0). The b'-subunit is a diverged and duplicated form of b found in plants and photosynthetic bacteria.</text>
</comment>
<dbReference type="GO" id="GO:0005886">
    <property type="term" value="C:plasma membrane"/>
    <property type="evidence" value="ECO:0007669"/>
    <property type="project" value="UniProtKB-SubCell"/>
</dbReference>
<evidence type="ECO:0000256" key="5">
    <source>
        <dbReference type="ARBA" id="ARBA00022781"/>
    </source>
</evidence>
<protein>
    <recommendedName>
        <fullName evidence="13">ATP synthase subunit b</fullName>
    </recommendedName>
    <alternativeName>
        <fullName evidence="13">ATP synthase F(0) sector subunit b</fullName>
    </alternativeName>
    <alternativeName>
        <fullName evidence="13">ATPase subunit I</fullName>
    </alternativeName>
    <alternativeName>
        <fullName evidence="13">F-type ATPase subunit b</fullName>
        <shortName evidence="13">F-ATPase subunit b</shortName>
    </alternativeName>
</protein>
<feature type="chain" id="PRO_5040795825" description="ATP synthase subunit b" evidence="16">
    <location>
        <begin position="23"/>
        <end position="204"/>
    </location>
</feature>
<keyword evidence="18" id="KW-1185">Reference proteome</keyword>
<evidence type="ECO:0000256" key="13">
    <source>
        <dbReference type="HAMAP-Rule" id="MF_01398"/>
    </source>
</evidence>
<dbReference type="GO" id="GO:0012505">
    <property type="term" value="C:endomembrane system"/>
    <property type="evidence" value="ECO:0007669"/>
    <property type="project" value="UniProtKB-SubCell"/>
</dbReference>
<evidence type="ECO:0000256" key="12">
    <source>
        <dbReference type="ARBA" id="ARBA00037847"/>
    </source>
</evidence>
<keyword evidence="5 13" id="KW-0375">Hydrogen ion transport</keyword>
<comment type="similarity">
    <text evidence="1 13 14">Belongs to the ATPase B chain family.</text>
</comment>
<evidence type="ECO:0000256" key="8">
    <source>
        <dbReference type="ARBA" id="ARBA00023136"/>
    </source>
</evidence>
<evidence type="ECO:0000256" key="14">
    <source>
        <dbReference type="RuleBase" id="RU003848"/>
    </source>
</evidence>
<dbReference type="PANTHER" id="PTHR33445">
    <property type="entry name" value="ATP SYNTHASE SUBUNIT B', CHLOROPLASTIC"/>
    <property type="match status" value="1"/>
</dbReference>
<dbReference type="InterPro" id="IPR002146">
    <property type="entry name" value="ATP_synth_b/b'su_bac/chlpt"/>
</dbReference>
<dbReference type="InterPro" id="IPR050059">
    <property type="entry name" value="ATP_synthase_B_chain"/>
</dbReference>
<feature type="signal peptide" evidence="16">
    <location>
        <begin position="1"/>
        <end position="22"/>
    </location>
</feature>
<keyword evidence="4 13" id="KW-0812">Transmembrane</keyword>
<evidence type="ECO:0000256" key="4">
    <source>
        <dbReference type="ARBA" id="ARBA00022692"/>
    </source>
</evidence>
<proteinExistence type="inferred from homology"/>
<keyword evidence="7 13" id="KW-0406">Ion transport</keyword>
<keyword evidence="13" id="KW-1003">Cell membrane</keyword>
<dbReference type="Pfam" id="PF00430">
    <property type="entry name" value="ATP-synt_B"/>
    <property type="match status" value="1"/>
</dbReference>
<evidence type="ECO:0000313" key="18">
    <source>
        <dbReference type="Proteomes" id="UP000600101"/>
    </source>
</evidence>
<keyword evidence="15" id="KW-0175">Coiled coil</keyword>
<organism evidence="17 18">
    <name type="scientific">Siccirubricoccus deserti</name>
    <dbReference type="NCBI Taxonomy" id="2013562"/>
    <lineage>
        <taxon>Bacteria</taxon>
        <taxon>Pseudomonadati</taxon>
        <taxon>Pseudomonadota</taxon>
        <taxon>Alphaproteobacteria</taxon>
        <taxon>Acetobacterales</taxon>
        <taxon>Roseomonadaceae</taxon>
        <taxon>Siccirubricoccus</taxon>
    </lineage>
</organism>
<dbReference type="Proteomes" id="UP000600101">
    <property type="component" value="Unassembled WGS sequence"/>
</dbReference>
<dbReference type="CDD" id="cd06503">
    <property type="entry name" value="ATP-synt_Fo_b"/>
    <property type="match status" value="1"/>
</dbReference>
<comment type="function">
    <text evidence="10 13">F(1)F(0) ATP synthase produces ATP from ADP in the presence of a proton or sodium gradient. F-type ATPases consist of two structural domains, F(1) containing the extramembraneous catalytic core and F(0) containing the membrane proton channel, linked together by a central stalk and a peripheral stalk. During catalysis, ATP synthesis in the catalytic domain of F(1) is coupled via a rotary mechanism of the central stalk subunits to proton translocation.</text>
</comment>
<evidence type="ECO:0000256" key="10">
    <source>
        <dbReference type="ARBA" id="ARBA00025198"/>
    </source>
</evidence>
<reference evidence="17" key="1">
    <citation type="submission" date="2020-08" db="EMBL/GenBank/DDBJ databases">
        <authorList>
            <person name="Hu Y."/>
            <person name="Nguyen S.V."/>
            <person name="Li F."/>
            <person name="Fanning S."/>
        </authorList>
    </citation>
    <scope>NUCLEOTIDE SEQUENCE</scope>
    <source>
        <strain evidence="17">SYSU D8009</strain>
    </source>
</reference>
<dbReference type="GO" id="GO:0045259">
    <property type="term" value="C:proton-transporting ATP synthase complex"/>
    <property type="evidence" value="ECO:0007669"/>
    <property type="project" value="UniProtKB-KW"/>
</dbReference>
<evidence type="ECO:0000256" key="2">
    <source>
        <dbReference type="ARBA" id="ARBA00022448"/>
    </source>
</evidence>
<comment type="subcellular location">
    <subcellularLocation>
        <location evidence="13">Cell membrane</location>
        <topology evidence="13">Single-pass membrane protein</topology>
    </subcellularLocation>
    <subcellularLocation>
        <location evidence="12">Endomembrane system</location>
        <topology evidence="12">Single-pass membrane protein</topology>
    </subcellularLocation>
</comment>
<keyword evidence="3 13" id="KW-0138">CF(0)</keyword>
<evidence type="ECO:0000256" key="15">
    <source>
        <dbReference type="SAM" id="Coils"/>
    </source>
</evidence>
<evidence type="ECO:0000256" key="1">
    <source>
        <dbReference type="ARBA" id="ARBA00005513"/>
    </source>
</evidence>
<evidence type="ECO:0000256" key="6">
    <source>
        <dbReference type="ARBA" id="ARBA00022989"/>
    </source>
</evidence>
<gene>
    <name evidence="13" type="primary">atpF</name>
    <name evidence="17" type="ORF">H7965_19920</name>
</gene>
<evidence type="ECO:0000256" key="9">
    <source>
        <dbReference type="ARBA" id="ARBA00023310"/>
    </source>
</evidence>
<dbReference type="GO" id="GO:0046933">
    <property type="term" value="F:proton-transporting ATP synthase activity, rotational mechanism"/>
    <property type="evidence" value="ECO:0007669"/>
    <property type="project" value="UniProtKB-UniRule"/>
</dbReference>
<feature type="transmembrane region" description="Helical" evidence="13">
    <location>
        <begin position="50"/>
        <end position="72"/>
    </location>
</feature>
<sequence length="204" mass="21453">MGMSKTIRTAFVLALAAMPAMAQVAAEHPGATTGSEGGMPQLAFGNPWTIAQVVWMLIIFGLLYYVMARYALPQVEGVLEARRQRIEGDLESAQVAKQQADAALAELQAATAKARTEAQSAIAEATQQAQAEATARGEALNARLAAQIEAAEKRIDASRIAALGALRQVASDTAEAVVGRLIGPADRGMVERAVDRELAARGRA</sequence>
<evidence type="ECO:0000256" key="7">
    <source>
        <dbReference type="ARBA" id="ARBA00023065"/>
    </source>
</evidence>
<name>A0A9X0R129_9PROT</name>
<dbReference type="AlphaFoldDB" id="A0A9X0R129"/>
<dbReference type="GO" id="GO:0046961">
    <property type="term" value="F:proton-transporting ATPase activity, rotational mechanism"/>
    <property type="evidence" value="ECO:0007669"/>
    <property type="project" value="TreeGrafter"/>
</dbReference>
<comment type="caution">
    <text evidence="17">The sequence shown here is derived from an EMBL/GenBank/DDBJ whole genome shotgun (WGS) entry which is preliminary data.</text>
</comment>
<keyword evidence="9 13" id="KW-0066">ATP synthesis</keyword>
<keyword evidence="8 13" id="KW-0472">Membrane</keyword>
<evidence type="ECO:0000256" key="3">
    <source>
        <dbReference type="ARBA" id="ARBA00022547"/>
    </source>
</evidence>
<dbReference type="HAMAP" id="MF_01398">
    <property type="entry name" value="ATP_synth_b_bprime"/>
    <property type="match status" value="1"/>
</dbReference>
<dbReference type="EMBL" id="JACOMF010000031">
    <property type="protein sequence ID" value="MBC4017581.1"/>
    <property type="molecule type" value="Genomic_DNA"/>
</dbReference>
<dbReference type="PANTHER" id="PTHR33445:SF1">
    <property type="entry name" value="ATP SYNTHASE SUBUNIT B"/>
    <property type="match status" value="1"/>
</dbReference>
<feature type="coiled-coil region" evidence="15">
    <location>
        <begin position="90"/>
        <end position="161"/>
    </location>
</feature>
<keyword evidence="16" id="KW-0732">Signal</keyword>
<evidence type="ECO:0000256" key="11">
    <source>
        <dbReference type="ARBA" id="ARBA00025614"/>
    </source>
</evidence>
<keyword evidence="2 13" id="KW-0813">Transport</keyword>
<keyword evidence="6 13" id="KW-1133">Transmembrane helix</keyword>
<evidence type="ECO:0000313" key="17">
    <source>
        <dbReference type="EMBL" id="MBC4017581.1"/>
    </source>
</evidence>
<comment type="subunit">
    <text evidence="13">F-type ATPases have 2 components, F(1) - the catalytic core - and F(0) - the membrane proton channel. F(1) has five subunits: alpha(3), beta(3), gamma(1), delta(1), epsilon(1). F(0) has three main subunits: a(1), b(2) and c(10-14). The alpha and beta chains form an alternating ring which encloses part of the gamma chain. F(1) is attached to F(0) by a central stalk formed by the gamma and epsilon chains, while a peripheral stalk is formed by the delta and b chains.</text>
</comment>
<evidence type="ECO:0000256" key="16">
    <source>
        <dbReference type="SAM" id="SignalP"/>
    </source>
</evidence>
<accession>A0A9X0R129</accession>